<sequence>MVAEVAKNPIALSIYSTIIEWRGHKIDLLDTLSASERIEVCVASYSKVVRSLAGNGLSEGDKDILAETLYELAKDVTLLHERIIFARVCMCICSEINVARVMTRLLSSLSSEANQALFSPSNPLLYPGSRASLRAFLDAPFADLPDSVFLEALKNAREENQPFYLAVKGKLKNAVIPDEDPFVETWFDNDMEEVRISSL</sequence>
<comment type="caution">
    <text evidence="1">The sequence shown here is derived from an EMBL/GenBank/DDBJ whole genome shotgun (WGS) entry which is preliminary data.</text>
</comment>
<accession>A0A9W6ZZ74</accession>
<dbReference type="AlphaFoldDB" id="A0A9W6ZZ74"/>
<dbReference type="Proteomes" id="UP001165082">
    <property type="component" value="Unassembled WGS sequence"/>
</dbReference>
<dbReference type="EMBL" id="BRXZ01002395">
    <property type="protein sequence ID" value="GMH61126.1"/>
    <property type="molecule type" value="Genomic_DNA"/>
</dbReference>
<proteinExistence type="predicted"/>
<name>A0A9W6ZZ74_9STRA</name>
<organism evidence="1 2">
    <name type="scientific">Triparma retinervis</name>
    <dbReference type="NCBI Taxonomy" id="2557542"/>
    <lineage>
        <taxon>Eukaryota</taxon>
        <taxon>Sar</taxon>
        <taxon>Stramenopiles</taxon>
        <taxon>Ochrophyta</taxon>
        <taxon>Bolidophyceae</taxon>
        <taxon>Parmales</taxon>
        <taxon>Triparmaceae</taxon>
        <taxon>Triparma</taxon>
    </lineage>
</organism>
<evidence type="ECO:0000313" key="1">
    <source>
        <dbReference type="EMBL" id="GMH61126.1"/>
    </source>
</evidence>
<gene>
    <name evidence="1" type="ORF">TrRE_jg4511</name>
</gene>
<protein>
    <submittedName>
        <fullName evidence="1">Uncharacterized protein</fullName>
    </submittedName>
</protein>
<reference evidence="1" key="1">
    <citation type="submission" date="2022-07" db="EMBL/GenBank/DDBJ databases">
        <title>Genome analysis of Parmales, a sister group of diatoms, reveals the evolutionary specialization of diatoms from phago-mixotrophs to photoautotrophs.</title>
        <authorList>
            <person name="Ban H."/>
            <person name="Sato S."/>
            <person name="Yoshikawa S."/>
            <person name="Kazumasa Y."/>
            <person name="Nakamura Y."/>
            <person name="Ichinomiya M."/>
            <person name="Saitoh K."/>
            <person name="Sato N."/>
            <person name="Blanc-Mathieu R."/>
            <person name="Endo H."/>
            <person name="Kuwata A."/>
            <person name="Ogata H."/>
        </authorList>
    </citation>
    <scope>NUCLEOTIDE SEQUENCE</scope>
</reference>
<evidence type="ECO:0000313" key="2">
    <source>
        <dbReference type="Proteomes" id="UP001165082"/>
    </source>
</evidence>
<keyword evidence="2" id="KW-1185">Reference proteome</keyword>
<dbReference type="OrthoDB" id="10387997at2759"/>